<comment type="caution">
    <text evidence="2">The sequence shown here is derived from an EMBL/GenBank/DDBJ whole genome shotgun (WGS) entry which is preliminary data.</text>
</comment>
<evidence type="ECO:0008006" key="4">
    <source>
        <dbReference type="Google" id="ProtNLM"/>
    </source>
</evidence>
<keyword evidence="1" id="KW-0812">Transmembrane</keyword>
<proteinExistence type="predicted"/>
<dbReference type="Proteomes" id="UP001386955">
    <property type="component" value="Unassembled WGS sequence"/>
</dbReference>
<organism evidence="2 3">
    <name type="scientific">Psophocarpus tetragonolobus</name>
    <name type="common">Winged bean</name>
    <name type="synonym">Dolichos tetragonolobus</name>
    <dbReference type="NCBI Taxonomy" id="3891"/>
    <lineage>
        <taxon>Eukaryota</taxon>
        <taxon>Viridiplantae</taxon>
        <taxon>Streptophyta</taxon>
        <taxon>Embryophyta</taxon>
        <taxon>Tracheophyta</taxon>
        <taxon>Spermatophyta</taxon>
        <taxon>Magnoliopsida</taxon>
        <taxon>eudicotyledons</taxon>
        <taxon>Gunneridae</taxon>
        <taxon>Pentapetalae</taxon>
        <taxon>rosids</taxon>
        <taxon>fabids</taxon>
        <taxon>Fabales</taxon>
        <taxon>Fabaceae</taxon>
        <taxon>Papilionoideae</taxon>
        <taxon>50 kb inversion clade</taxon>
        <taxon>NPAAA clade</taxon>
        <taxon>indigoferoid/millettioid clade</taxon>
        <taxon>Phaseoleae</taxon>
        <taxon>Psophocarpus</taxon>
    </lineage>
</organism>
<keyword evidence="1" id="KW-0472">Membrane</keyword>
<keyword evidence="3" id="KW-1185">Reference proteome</keyword>
<dbReference type="AlphaFoldDB" id="A0AAN9SXY5"/>
<evidence type="ECO:0000256" key="1">
    <source>
        <dbReference type="SAM" id="Phobius"/>
    </source>
</evidence>
<protein>
    <recommendedName>
        <fullName evidence="4">Transmembrane protein</fullName>
    </recommendedName>
</protein>
<feature type="transmembrane region" description="Helical" evidence="1">
    <location>
        <begin position="21"/>
        <end position="41"/>
    </location>
</feature>
<accession>A0AAN9SXY5</accession>
<gene>
    <name evidence="2" type="ORF">VNO78_00333</name>
</gene>
<evidence type="ECO:0000313" key="3">
    <source>
        <dbReference type="Proteomes" id="UP001386955"/>
    </source>
</evidence>
<evidence type="ECO:0000313" key="2">
    <source>
        <dbReference type="EMBL" id="KAK7409928.1"/>
    </source>
</evidence>
<sequence length="68" mass="7405">MLLANPTSRETINICNKPFCSFVFAYPSAAFVVTLALSWGLHRGPRCSNVTVEVLGSEVFKDDLSGPE</sequence>
<dbReference type="EMBL" id="JAYMYS010000001">
    <property type="protein sequence ID" value="KAK7409928.1"/>
    <property type="molecule type" value="Genomic_DNA"/>
</dbReference>
<name>A0AAN9SXY5_PSOTE</name>
<keyword evidence="1" id="KW-1133">Transmembrane helix</keyword>
<reference evidence="2 3" key="1">
    <citation type="submission" date="2024-01" db="EMBL/GenBank/DDBJ databases">
        <title>The genomes of 5 underutilized Papilionoideae crops provide insights into root nodulation and disease resistanc.</title>
        <authorList>
            <person name="Jiang F."/>
        </authorList>
    </citation>
    <scope>NUCLEOTIDE SEQUENCE [LARGE SCALE GENOMIC DNA]</scope>
    <source>
        <strain evidence="2">DUOXIRENSHENG_FW03</strain>
        <tissue evidence="2">Leaves</tissue>
    </source>
</reference>